<keyword evidence="2" id="KW-1185">Reference proteome</keyword>
<proteinExistence type="predicted"/>
<dbReference type="Proteomes" id="UP000799539">
    <property type="component" value="Unassembled WGS sequence"/>
</dbReference>
<organism evidence="1 2">
    <name type="scientific">Cercospora zeae-maydis SCOH1-5</name>
    <dbReference type="NCBI Taxonomy" id="717836"/>
    <lineage>
        <taxon>Eukaryota</taxon>
        <taxon>Fungi</taxon>
        <taxon>Dikarya</taxon>
        <taxon>Ascomycota</taxon>
        <taxon>Pezizomycotina</taxon>
        <taxon>Dothideomycetes</taxon>
        <taxon>Dothideomycetidae</taxon>
        <taxon>Mycosphaerellales</taxon>
        <taxon>Mycosphaerellaceae</taxon>
        <taxon>Cercospora</taxon>
    </lineage>
</organism>
<protein>
    <submittedName>
        <fullName evidence="1">Uncharacterized protein</fullName>
    </submittedName>
</protein>
<reference evidence="1" key="1">
    <citation type="journal article" date="2020" name="Stud. Mycol.">
        <title>101 Dothideomycetes genomes: a test case for predicting lifestyles and emergence of pathogens.</title>
        <authorList>
            <person name="Haridas S."/>
            <person name="Albert R."/>
            <person name="Binder M."/>
            <person name="Bloem J."/>
            <person name="Labutti K."/>
            <person name="Salamov A."/>
            <person name="Andreopoulos B."/>
            <person name="Baker S."/>
            <person name="Barry K."/>
            <person name="Bills G."/>
            <person name="Bluhm B."/>
            <person name="Cannon C."/>
            <person name="Castanera R."/>
            <person name="Culley D."/>
            <person name="Daum C."/>
            <person name="Ezra D."/>
            <person name="Gonzalez J."/>
            <person name="Henrissat B."/>
            <person name="Kuo A."/>
            <person name="Liang C."/>
            <person name="Lipzen A."/>
            <person name="Lutzoni F."/>
            <person name="Magnuson J."/>
            <person name="Mondo S."/>
            <person name="Nolan M."/>
            <person name="Ohm R."/>
            <person name="Pangilinan J."/>
            <person name="Park H.-J."/>
            <person name="Ramirez L."/>
            <person name="Alfaro M."/>
            <person name="Sun H."/>
            <person name="Tritt A."/>
            <person name="Yoshinaga Y."/>
            <person name="Zwiers L.-H."/>
            <person name="Turgeon B."/>
            <person name="Goodwin S."/>
            <person name="Spatafora J."/>
            <person name="Crous P."/>
            <person name="Grigoriev I."/>
        </authorList>
    </citation>
    <scope>NUCLEOTIDE SEQUENCE</scope>
    <source>
        <strain evidence="1">SCOH1-5</strain>
    </source>
</reference>
<name>A0A6A6FKD6_9PEZI</name>
<evidence type="ECO:0000313" key="1">
    <source>
        <dbReference type="EMBL" id="KAF2213821.1"/>
    </source>
</evidence>
<accession>A0A6A6FKD6</accession>
<sequence length="144" mass="16354">MLHNASWVTRGISSAAPVSRTGLPGRNHRRPAMCGASMRSFSSLILLDSVWRDSDLREDKIFFLAREDVGLTDLEAERTRQARSMKPTAPMNRFTDHAQHCATSHLYTCDQSLQNPQMRYFCVDKSMPSMLFGQADAPDYLRKD</sequence>
<dbReference type="EMBL" id="ML992669">
    <property type="protein sequence ID" value="KAF2213821.1"/>
    <property type="molecule type" value="Genomic_DNA"/>
</dbReference>
<gene>
    <name evidence="1" type="ORF">CERZMDRAFT_117100</name>
</gene>
<evidence type="ECO:0000313" key="2">
    <source>
        <dbReference type="Proteomes" id="UP000799539"/>
    </source>
</evidence>
<dbReference type="AlphaFoldDB" id="A0A6A6FKD6"/>